<protein>
    <submittedName>
        <fullName evidence="2">Uncharacterized protein</fullName>
    </submittedName>
</protein>
<name>K3WYV3_GLOUD</name>
<dbReference type="EnsemblProtists" id="PYU1_T010152">
    <property type="protein sequence ID" value="PYU1_T010152"/>
    <property type="gene ID" value="PYU1_G010132"/>
</dbReference>
<evidence type="ECO:0000256" key="1">
    <source>
        <dbReference type="SAM" id="SignalP"/>
    </source>
</evidence>
<keyword evidence="3" id="KW-1185">Reference proteome</keyword>
<reference evidence="3" key="2">
    <citation type="submission" date="2010-04" db="EMBL/GenBank/DDBJ databases">
        <authorList>
            <person name="Buell R."/>
            <person name="Hamilton J."/>
            <person name="Hostetler J."/>
        </authorList>
    </citation>
    <scope>NUCLEOTIDE SEQUENCE [LARGE SCALE GENOMIC DNA]</scope>
    <source>
        <strain evidence="3">DAOM:BR144</strain>
    </source>
</reference>
<reference evidence="2" key="3">
    <citation type="submission" date="2015-02" db="UniProtKB">
        <authorList>
            <consortium name="EnsemblProtists"/>
        </authorList>
    </citation>
    <scope>IDENTIFICATION</scope>
    <source>
        <strain evidence="2">DAOM BR144</strain>
    </source>
</reference>
<evidence type="ECO:0000313" key="2">
    <source>
        <dbReference type="EnsemblProtists" id="PYU1_T010152"/>
    </source>
</evidence>
<dbReference type="AlphaFoldDB" id="K3WYV3"/>
<dbReference type="VEuPathDB" id="FungiDB:PYU1_G010132"/>
<dbReference type="Proteomes" id="UP000019132">
    <property type="component" value="Unassembled WGS sequence"/>
</dbReference>
<sequence length="92" mass="10558">MPKWSLFIASIWIYVIAQKVYRRRRAHSKRSYVTKAPEAATGTGTTVEKRTLTQFEIATGAELQNRFGVLADYANYVYFKSLSSMRRPMACT</sequence>
<reference evidence="3" key="1">
    <citation type="journal article" date="2010" name="Genome Biol.">
        <title>Genome sequence of the necrotrophic plant pathogen Pythium ultimum reveals original pathogenicity mechanisms and effector repertoire.</title>
        <authorList>
            <person name="Levesque C.A."/>
            <person name="Brouwer H."/>
            <person name="Cano L."/>
            <person name="Hamilton J.P."/>
            <person name="Holt C."/>
            <person name="Huitema E."/>
            <person name="Raffaele S."/>
            <person name="Robideau G.P."/>
            <person name="Thines M."/>
            <person name="Win J."/>
            <person name="Zerillo M.M."/>
            <person name="Beakes G.W."/>
            <person name="Boore J.L."/>
            <person name="Busam D."/>
            <person name="Dumas B."/>
            <person name="Ferriera S."/>
            <person name="Fuerstenberg S.I."/>
            <person name="Gachon C.M."/>
            <person name="Gaulin E."/>
            <person name="Govers F."/>
            <person name="Grenville-Briggs L."/>
            <person name="Horner N."/>
            <person name="Hostetler J."/>
            <person name="Jiang R.H."/>
            <person name="Johnson J."/>
            <person name="Krajaejun T."/>
            <person name="Lin H."/>
            <person name="Meijer H.J."/>
            <person name="Moore B."/>
            <person name="Morris P."/>
            <person name="Phuntmart V."/>
            <person name="Puiu D."/>
            <person name="Shetty J."/>
            <person name="Stajich J.E."/>
            <person name="Tripathy S."/>
            <person name="Wawra S."/>
            <person name="van West P."/>
            <person name="Whitty B.R."/>
            <person name="Coutinho P.M."/>
            <person name="Henrissat B."/>
            <person name="Martin F."/>
            <person name="Thomas P.D."/>
            <person name="Tyler B.M."/>
            <person name="De Vries R.P."/>
            <person name="Kamoun S."/>
            <person name="Yandell M."/>
            <person name="Tisserat N."/>
            <person name="Buell C.R."/>
        </authorList>
    </citation>
    <scope>NUCLEOTIDE SEQUENCE</scope>
    <source>
        <strain evidence="3">DAOM:BR144</strain>
    </source>
</reference>
<dbReference type="InParanoid" id="K3WYV3"/>
<dbReference type="HOGENOM" id="CLU_2418051_0_0_1"/>
<keyword evidence="1" id="KW-0732">Signal</keyword>
<feature type="chain" id="PRO_5003868239" evidence="1">
    <location>
        <begin position="18"/>
        <end position="92"/>
    </location>
</feature>
<feature type="signal peptide" evidence="1">
    <location>
        <begin position="1"/>
        <end position="17"/>
    </location>
</feature>
<organism evidence="2 3">
    <name type="scientific">Globisporangium ultimum (strain ATCC 200006 / CBS 805.95 / DAOM BR144)</name>
    <name type="common">Pythium ultimum</name>
    <dbReference type="NCBI Taxonomy" id="431595"/>
    <lineage>
        <taxon>Eukaryota</taxon>
        <taxon>Sar</taxon>
        <taxon>Stramenopiles</taxon>
        <taxon>Oomycota</taxon>
        <taxon>Peronosporomycetes</taxon>
        <taxon>Pythiales</taxon>
        <taxon>Pythiaceae</taxon>
        <taxon>Globisporangium</taxon>
    </lineage>
</organism>
<evidence type="ECO:0000313" key="3">
    <source>
        <dbReference type="Proteomes" id="UP000019132"/>
    </source>
</evidence>
<accession>K3WYV3</accession>
<dbReference type="OMA" id="WIYVIAQ"/>
<dbReference type="EMBL" id="GL376623">
    <property type="status" value="NOT_ANNOTATED_CDS"/>
    <property type="molecule type" value="Genomic_DNA"/>
</dbReference>
<proteinExistence type="predicted"/>